<name>A0A4U0PNE8_9NEIS</name>
<gene>
    <name evidence="1" type="ORF">FAZ21_14580</name>
</gene>
<proteinExistence type="predicted"/>
<dbReference type="OrthoDB" id="6185822at2"/>
<reference evidence="1 2" key="1">
    <citation type="submission" date="2019-04" db="EMBL/GenBank/DDBJ databases">
        <title>Chitiniphilus eburnea sp. nov., a novel chitinolytic bacterium isolated from aquaculture sludge.</title>
        <authorList>
            <person name="Sheng M."/>
        </authorList>
    </citation>
    <scope>NUCLEOTIDE SEQUENCE [LARGE SCALE GENOMIC DNA]</scope>
    <source>
        <strain evidence="1 2">HX-2-15</strain>
    </source>
</reference>
<dbReference type="RefSeq" id="WP_136774178.1">
    <property type="nucleotide sequence ID" value="NZ_SUMF01000020.1"/>
</dbReference>
<protein>
    <submittedName>
        <fullName evidence="1">Uncharacterized protein</fullName>
    </submittedName>
</protein>
<dbReference type="Proteomes" id="UP000310016">
    <property type="component" value="Unassembled WGS sequence"/>
</dbReference>
<dbReference type="EMBL" id="SUMF01000020">
    <property type="protein sequence ID" value="TJZ69741.1"/>
    <property type="molecule type" value="Genomic_DNA"/>
</dbReference>
<evidence type="ECO:0000313" key="2">
    <source>
        <dbReference type="Proteomes" id="UP000310016"/>
    </source>
</evidence>
<accession>A0A4U0PNE8</accession>
<comment type="caution">
    <text evidence="1">The sequence shown here is derived from an EMBL/GenBank/DDBJ whole genome shotgun (WGS) entry which is preliminary data.</text>
</comment>
<organism evidence="1 2">
    <name type="scientific">Chitiniphilus eburneus</name>
    <dbReference type="NCBI Taxonomy" id="2571148"/>
    <lineage>
        <taxon>Bacteria</taxon>
        <taxon>Pseudomonadati</taxon>
        <taxon>Pseudomonadota</taxon>
        <taxon>Betaproteobacteria</taxon>
        <taxon>Neisseriales</taxon>
        <taxon>Chitinibacteraceae</taxon>
        <taxon>Chitiniphilus</taxon>
    </lineage>
</organism>
<dbReference type="AlphaFoldDB" id="A0A4U0PNE8"/>
<evidence type="ECO:0000313" key="1">
    <source>
        <dbReference type="EMBL" id="TJZ69741.1"/>
    </source>
</evidence>
<keyword evidence="2" id="KW-1185">Reference proteome</keyword>
<sequence>MALKLNTHLRQFLACGGSLQQALRGGEIRIYGSSRPANADLAPGAAPLAVITAAGAVRVAEVCPTGTLTLGGSAGSLTSVTHDGKEVLGATVEFAGDLATTAGLVAQQINASQAVPVVYATASGPAITLHAMPGVGASGNAKVVAATAGGGLTATTANMAGGVNAANGLLYGAATAGALPKLATQVWSGTALAGGTAVWARAVGAVADDDTANPTHPRIFRIDGSFGVGSGDFQGATTTVVNGAPQTIVGGSFVMGGA</sequence>